<evidence type="ECO:0000256" key="1">
    <source>
        <dbReference type="SAM" id="MobiDB-lite"/>
    </source>
</evidence>
<gene>
    <name evidence="2" type="ORF">FOZ60_009898</name>
    <name evidence="4" type="ORF">FOZ62_027431</name>
    <name evidence="3" type="ORF">FOZ63_013089</name>
</gene>
<accession>A0A7J6S4Q1</accession>
<dbReference type="EMBL" id="JABANP010000004">
    <property type="protein sequence ID" value="KAF4697276.1"/>
    <property type="molecule type" value="Genomic_DNA"/>
</dbReference>
<dbReference type="Proteomes" id="UP000574390">
    <property type="component" value="Unassembled WGS sequence"/>
</dbReference>
<reference evidence="5 6" key="1">
    <citation type="submission" date="2020-04" db="EMBL/GenBank/DDBJ databases">
        <title>Perkinsus olseni comparative genomics.</title>
        <authorList>
            <person name="Bogema D.R."/>
        </authorList>
    </citation>
    <scope>NUCLEOTIDE SEQUENCE [LARGE SCALE GENOMIC DNA]</scope>
    <source>
        <strain evidence="2">00978-12</strain>
        <strain evidence="4">ATCC PRA-205</strain>
        <strain evidence="3 6">ATCC PRA-207</strain>
    </source>
</reference>
<proteinExistence type="predicted"/>
<feature type="compositionally biased region" description="Polar residues" evidence="1">
    <location>
        <begin position="155"/>
        <end position="169"/>
    </location>
</feature>
<sequence>MSTTLRSVVIFPDGPSVVACFQGSSSVRLAASVSGEEFLKDFTTDDVLLLRATIGITGSEESAAQRQEAAKSFCGELLFPALANTNRCSVRVEGSVTRSAVVEVEYAISDLGHIKGELRLNRAPRQGEVVAALAAETSRLQTDVKELKAEEATHGSLNSSTPVPATPLSTPLGKRSPANRKRHSMSVVNPNRRLLNPRKRSKGLDFDDDDDDDDDVQGFPSYSVFELCR</sequence>
<dbReference type="OMA" id="LANTNRC"/>
<evidence type="ECO:0000313" key="3">
    <source>
        <dbReference type="EMBL" id="KAF4727713.1"/>
    </source>
</evidence>
<dbReference type="AlphaFoldDB" id="A0A7J6S4Q1"/>
<feature type="region of interest" description="Disordered" evidence="1">
    <location>
        <begin position="149"/>
        <end position="220"/>
    </location>
</feature>
<evidence type="ECO:0000313" key="5">
    <source>
        <dbReference type="Proteomes" id="UP000541610"/>
    </source>
</evidence>
<dbReference type="EMBL" id="JABANM010004281">
    <property type="protein sequence ID" value="KAF4749490.1"/>
    <property type="molecule type" value="Genomic_DNA"/>
</dbReference>
<dbReference type="OrthoDB" id="447761at2759"/>
<evidence type="ECO:0000313" key="6">
    <source>
        <dbReference type="Proteomes" id="UP000553632"/>
    </source>
</evidence>
<keyword evidence="6" id="KW-1185">Reference proteome</keyword>
<dbReference type="Proteomes" id="UP000553632">
    <property type="component" value="Unassembled WGS sequence"/>
</dbReference>
<comment type="caution">
    <text evidence="3">The sequence shown here is derived from an EMBL/GenBank/DDBJ whole genome shotgun (WGS) entry which is preliminary data.</text>
</comment>
<feature type="compositionally biased region" description="Acidic residues" evidence="1">
    <location>
        <begin position="206"/>
        <end position="216"/>
    </location>
</feature>
<protein>
    <submittedName>
        <fullName evidence="3">Uncharacterized protein</fullName>
    </submittedName>
</protein>
<dbReference type="EMBL" id="JABANO010020910">
    <property type="protein sequence ID" value="KAF4727713.1"/>
    <property type="molecule type" value="Genomic_DNA"/>
</dbReference>
<evidence type="ECO:0000313" key="2">
    <source>
        <dbReference type="EMBL" id="KAF4697276.1"/>
    </source>
</evidence>
<dbReference type="Proteomes" id="UP000541610">
    <property type="component" value="Unassembled WGS sequence"/>
</dbReference>
<evidence type="ECO:0000313" key="4">
    <source>
        <dbReference type="EMBL" id="KAF4749490.1"/>
    </source>
</evidence>
<organism evidence="3 6">
    <name type="scientific">Perkinsus olseni</name>
    <name type="common">Perkinsus atlanticus</name>
    <dbReference type="NCBI Taxonomy" id="32597"/>
    <lineage>
        <taxon>Eukaryota</taxon>
        <taxon>Sar</taxon>
        <taxon>Alveolata</taxon>
        <taxon>Perkinsozoa</taxon>
        <taxon>Perkinsea</taxon>
        <taxon>Perkinsida</taxon>
        <taxon>Perkinsidae</taxon>
        <taxon>Perkinsus</taxon>
    </lineage>
</organism>
<name>A0A7J6S4Q1_PEROL</name>